<dbReference type="RefSeq" id="WP_338448861.1">
    <property type="nucleotide sequence ID" value="NZ_CP137640.1"/>
</dbReference>
<evidence type="ECO:0000313" key="4">
    <source>
        <dbReference type="Proteomes" id="UP001357223"/>
    </source>
</evidence>
<dbReference type="EMBL" id="CP137640">
    <property type="protein sequence ID" value="WVX79930.1"/>
    <property type="molecule type" value="Genomic_DNA"/>
</dbReference>
<dbReference type="Pfam" id="PF04982">
    <property type="entry name" value="TM_HPP"/>
    <property type="match status" value="1"/>
</dbReference>
<keyword evidence="1" id="KW-1133">Transmembrane helix</keyword>
<keyword evidence="1" id="KW-0812">Transmembrane</keyword>
<dbReference type="PANTHER" id="PTHR33741">
    <property type="entry name" value="TRANSMEMBRANE PROTEIN DDB_G0269096-RELATED"/>
    <property type="match status" value="1"/>
</dbReference>
<dbReference type="PANTHER" id="PTHR33741:SF5">
    <property type="entry name" value="TRANSMEMBRANE PROTEIN DDB_G0269096-RELATED"/>
    <property type="match status" value="1"/>
</dbReference>
<dbReference type="Proteomes" id="UP001357223">
    <property type="component" value="Chromosome"/>
</dbReference>
<accession>A0ABZ2CBQ6</accession>
<protein>
    <submittedName>
        <fullName evidence="3">HPP family protein</fullName>
    </submittedName>
</protein>
<reference evidence="3 4" key="1">
    <citation type="submission" date="2023-10" db="EMBL/GenBank/DDBJ databases">
        <title>Niallia locisalis sp.nov. isolated from a salt pond sample.</title>
        <authorList>
            <person name="Li X.-J."/>
            <person name="Dong L."/>
        </authorList>
    </citation>
    <scope>NUCLEOTIDE SEQUENCE [LARGE SCALE GENOMIC DNA]</scope>
    <source>
        <strain evidence="3 4">DSM 29761</strain>
    </source>
</reference>
<proteinExistence type="predicted"/>
<feature type="transmembrane region" description="Helical" evidence="1">
    <location>
        <begin position="36"/>
        <end position="56"/>
    </location>
</feature>
<feature type="transmembrane region" description="Helical" evidence="1">
    <location>
        <begin position="91"/>
        <end position="108"/>
    </location>
</feature>
<keyword evidence="1" id="KW-0472">Membrane</keyword>
<organism evidence="3 4">
    <name type="scientific">Niallia oryzisoli</name>
    <dbReference type="NCBI Taxonomy" id="1737571"/>
    <lineage>
        <taxon>Bacteria</taxon>
        <taxon>Bacillati</taxon>
        <taxon>Bacillota</taxon>
        <taxon>Bacilli</taxon>
        <taxon>Bacillales</taxon>
        <taxon>Bacillaceae</taxon>
        <taxon>Niallia</taxon>
    </lineage>
</organism>
<dbReference type="InterPro" id="IPR058581">
    <property type="entry name" value="TM_HPP"/>
</dbReference>
<name>A0ABZ2CBQ6_9BACI</name>
<feature type="transmembrane region" description="Helical" evidence="1">
    <location>
        <begin position="114"/>
        <end position="132"/>
    </location>
</feature>
<evidence type="ECO:0000259" key="2">
    <source>
        <dbReference type="Pfam" id="PF04982"/>
    </source>
</evidence>
<evidence type="ECO:0000256" key="1">
    <source>
        <dbReference type="SAM" id="Phobius"/>
    </source>
</evidence>
<dbReference type="InterPro" id="IPR007065">
    <property type="entry name" value="HPP"/>
</dbReference>
<feature type="transmembrane region" description="Helical" evidence="1">
    <location>
        <begin position="152"/>
        <end position="170"/>
    </location>
</feature>
<evidence type="ECO:0000313" key="3">
    <source>
        <dbReference type="EMBL" id="WVX79930.1"/>
    </source>
</evidence>
<gene>
    <name evidence="3" type="ORF">R4Z09_21960</name>
</gene>
<sequence>MSLERDTVKGLPMNVILITYLTKMKGEKVKGSRFKVLEHAISATSGLIAMLFISVIAVSLGYPMVLGPIGATCLLVFAIHEGPFSQPFQVIGGHFVSTFTALLIWSFFGKGPITIGITLAFVVFLMYMFNIVHPPAAASAVVAINSLQGWDYLCMIVFCSILVIAISILYHNLFKSRQYPKQCFR</sequence>
<feature type="domain" description="HPP transmembrane region" evidence="2">
    <location>
        <begin position="34"/>
        <end position="180"/>
    </location>
</feature>
<keyword evidence="4" id="KW-1185">Reference proteome</keyword>